<dbReference type="eggNOG" id="ENOG503391N">
    <property type="taxonomic scope" value="Bacteria"/>
</dbReference>
<dbReference type="InterPro" id="IPR021080">
    <property type="entry name" value="Minor_capsid_protein"/>
</dbReference>
<evidence type="ECO:0000313" key="1">
    <source>
        <dbReference type="EMBL" id="ADZ82557.1"/>
    </source>
</evidence>
<protein>
    <submittedName>
        <fullName evidence="1">Minor capsid</fullName>
    </submittedName>
</protein>
<dbReference type="STRING" id="642492.Clole_0824"/>
<organism evidence="1 2">
    <name type="scientific">Cellulosilyticum lentocellum (strain ATCC 49066 / DSM 5427 / NCIMB 11756 / RHM5)</name>
    <name type="common">Clostridium lentocellum</name>
    <dbReference type="NCBI Taxonomy" id="642492"/>
    <lineage>
        <taxon>Bacteria</taxon>
        <taxon>Bacillati</taxon>
        <taxon>Bacillota</taxon>
        <taxon>Clostridia</taxon>
        <taxon>Lachnospirales</taxon>
        <taxon>Cellulosilyticaceae</taxon>
        <taxon>Cellulosilyticum</taxon>
    </lineage>
</organism>
<dbReference type="KEGG" id="cle:Clole_0824"/>
<dbReference type="AlphaFoldDB" id="F2JQ09"/>
<accession>F2JQ09</accession>
<dbReference type="Pfam" id="PF11114">
    <property type="entry name" value="Minor_capsid_2"/>
    <property type="match status" value="1"/>
</dbReference>
<proteinExistence type="predicted"/>
<reference evidence="1 2" key="1">
    <citation type="journal article" date="2011" name="J. Bacteriol.">
        <title>Complete genome sequence of the cellulose-degrading bacterium Cellulosilyticum lentocellum.</title>
        <authorList>
            <consortium name="US DOE Joint Genome Institute"/>
            <person name="Miller D.A."/>
            <person name="Suen G."/>
            <person name="Bruce D."/>
            <person name="Copeland A."/>
            <person name="Cheng J.F."/>
            <person name="Detter C."/>
            <person name="Goodwin L.A."/>
            <person name="Han C.S."/>
            <person name="Hauser L.J."/>
            <person name="Land M.L."/>
            <person name="Lapidus A."/>
            <person name="Lucas S."/>
            <person name="Meincke L."/>
            <person name="Pitluck S."/>
            <person name="Tapia R."/>
            <person name="Teshima H."/>
            <person name="Woyke T."/>
            <person name="Fox B.G."/>
            <person name="Angert E.R."/>
            <person name="Currie C.R."/>
        </authorList>
    </citation>
    <scope>NUCLEOTIDE SEQUENCE [LARGE SCALE GENOMIC DNA]</scope>
    <source>
        <strain evidence="2">ATCC 49066 / DSM 5427 / NCIMB 11756 / RHM5</strain>
    </source>
</reference>
<dbReference type="RefSeq" id="WP_013655858.1">
    <property type="nucleotide sequence ID" value="NC_015275.1"/>
</dbReference>
<keyword evidence="2" id="KW-1185">Reference proteome</keyword>
<dbReference type="EMBL" id="CP002582">
    <property type="protein sequence ID" value="ADZ82557.1"/>
    <property type="molecule type" value="Genomic_DNA"/>
</dbReference>
<dbReference type="HOGENOM" id="CLU_122298_0_1_9"/>
<gene>
    <name evidence="1" type="ordered locus">Clole_0824</name>
</gene>
<dbReference type="Proteomes" id="UP000008467">
    <property type="component" value="Chromosome"/>
</dbReference>
<evidence type="ECO:0000313" key="2">
    <source>
        <dbReference type="Proteomes" id="UP000008467"/>
    </source>
</evidence>
<sequence>MDINVRMQVYDINASVLQRGLDVGGRVQKFLDSEVLRTTEPYVPFDFGKLKQSGITGTVIGSGKVVYNSVYAKYLYYGKVMVGEQSNSPWARAGERKVVTEKDLTFHSGDSRRGSFWFERSKADHLAQWINGAAQIAGGRA</sequence>
<name>F2JQ09_CELLD</name>